<keyword evidence="2" id="KW-1185">Reference proteome</keyword>
<name>A0ABW5IS97_9BACT</name>
<reference evidence="2" key="1">
    <citation type="journal article" date="2019" name="Int. J. Syst. Evol. Microbiol.">
        <title>The Global Catalogue of Microorganisms (GCM) 10K type strain sequencing project: providing services to taxonomists for standard genome sequencing and annotation.</title>
        <authorList>
            <consortium name="The Broad Institute Genomics Platform"/>
            <consortium name="The Broad Institute Genome Sequencing Center for Infectious Disease"/>
            <person name="Wu L."/>
            <person name="Ma J."/>
        </authorList>
    </citation>
    <scope>NUCLEOTIDE SEQUENCE [LARGE SCALE GENOMIC DNA]</scope>
    <source>
        <strain evidence="2">KCTC 42498</strain>
    </source>
</reference>
<protein>
    <submittedName>
        <fullName evidence="1">Uncharacterized protein</fullName>
    </submittedName>
</protein>
<proteinExistence type="predicted"/>
<dbReference type="Proteomes" id="UP001597544">
    <property type="component" value="Unassembled WGS sequence"/>
</dbReference>
<dbReference type="RefSeq" id="WP_377511815.1">
    <property type="nucleotide sequence ID" value="NZ_JBHULU010000027.1"/>
</dbReference>
<sequence length="42" mass="4689">MFFLTTNENTADAVANGKRLEREVQTAERGNGIDRFMAKKAS</sequence>
<dbReference type="EMBL" id="JBHULU010000027">
    <property type="protein sequence ID" value="MFD2515961.1"/>
    <property type="molecule type" value="Genomic_DNA"/>
</dbReference>
<accession>A0ABW5IS97</accession>
<evidence type="ECO:0000313" key="1">
    <source>
        <dbReference type="EMBL" id="MFD2515961.1"/>
    </source>
</evidence>
<comment type="caution">
    <text evidence="1">The sequence shown here is derived from an EMBL/GenBank/DDBJ whole genome shotgun (WGS) entry which is preliminary data.</text>
</comment>
<gene>
    <name evidence="1" type="ORF">ACFSRY_18965</name>
</gene>
<evidence type="ECO:0000313" key="2">
    <source>
        <dbReference type="Proteomes" id="UP001597544"/>
    </source>
</evidence>
<organism evidence="1 2">
    <name type="scientific">Pontibacter locisalis</name>
    <dbReference type="NCBI Taxonomy" id="1719035"/>
    <lineage>
        <taxon>Bacteria</taxon>
        <taxon>Pseudomonadati</taxon>
        <taxon>Bacteroidota</taxon>
        <taxon>Cytophagia</taxon>
        <taxon>Cytophagales</taxon>
        <taxon>Hymenobacteraceae</taxon>
        <taxon>Pontibacter</taxon>
    </lineage>
</organism>